<dbReference type="PANTHER" id="PTHR33447">
    <property type="entry name" value="GLUTATHIONE GAMMA-GLUTAMYLCYSTEINYLTRANSFERASE"/>
    <property type="match status" value="1"/>
</dbReference>
<organism evidence="6 7">
    <name type="scientific">Parashewanella curva</name>
    <dbReference type="NCBI Taxonomy" id="2338552"/>
    <lineage>
        <taxon>Bacteria</taxon>
        <taxon>Pseudomonadati</taxon>
        <taxon>Pseudomonadota</taxon>
        <taxon>Gammaproteobacteria</taxon>
        <taxon>Alteromonadales</taxon>
        <taxon>Shewanellaceae</taxon>
        <taxon>Parashewanella</taxon>
    </lineage>
</organism>
<evidence type="ECO:0000259" key="5">
    <source>
        <dbReference type="PROSITE" id="PS51443"/>
    </source>
</evidence>
<dbReference type="InterPro" id="IPR040409">
    <property type="entry name" value="PCS-like"/>
</dbReference>
<dbReference type="GO" id="GO:0016756">
    <property type="term" value="F:glutathione gamma-glutamylcysteinyltransferase activity"/>
    <property type="evidence" value="ECO:0007669"/>
    <property type="project" value="UniProtKB-EC"/>
</dbReference>
<gene>
    <name evidence="6" type="ORF">D5018_02630</name>
</gene>
<dbReference type="SUPFAM" id="SSF54001">
    <property type="entry name" value="Cysteine proteinases"/>
    <property type="match status" value="1"/>
</dbReference>
<feature type="domain" description="Peptidase C83" evidence="5">
    <location>
        <begin position="1"/>
        <end position="90"/>
    </location>
</feature>
<dbReference type="PROSITE" id="PS51443">
    <property type="entry name" value="PCS"/>
    <property type="match status" value="1"/>
</dbReference>
<comment type="caution">
    <text evidence="6">The sequence shown here is derived from an EMBL/GenBank/DDBJ whole genome shotgun (WGS) entry which is preliminary data.</text>
</comment>
<evidence type="ECO:0000313" key="7">
    <source>
        <dbReference type="Proteomes" id="UP000281474"/>
    </source>
</evidence>
<keyword evidence="4" id="KW-0479">Metal-binding</keyword>
<evidence type="ECO:0000256" key="2">
    <source>
        <dbReference type="ARBA" id="ARBA00022539"/>
    </source>
</evidence>
<evidence type="ECO:0000256" key="3">
    <source>
        <dbReference type="ARBA" id="ARBA00022679"/>
    </source>
</evidence>
<dbReference type="OrthoDB" id="8560621at2"/>
<dbReference type="InterPro" id="IPR038765">
    <property type="entry name" value="Papain-like_cys_pep_sf"/>
</dbReference>
<dbReference type="EC" id="2.3.2.15" evidence="1"/>
<dbReference type="EMBL" id="QZEI01000005">
    <property type="protein sequence ID" value="RLV61170.1"/>
    <property type="molecule type" value="Genomic_DNA"/>
</dbReference>
<dbReference type="RefSeq" id="WP_121837432.1">
    <property type="nucleotide sequence ID" value="NZ_ML014756.1"/>
</dbReference>
<evidence type="ECO:0000256" key="1">
    <source>
        <dbReference type="ARBA" id="ARBA00012468"/>
    </source>
</evidence>
<accession>A0A3L8Q139</accession>
<dbReference type="GO" id="GO:0010038">
    <property type="term" value="P:response to metal ion"/>
    <property type="evidence" value="ECO:0007669"/>
    <property type="project" value="InterPro"/>
</dbReference>
<dbReference type="Gene3D" id="3.90.70.30">
    <property type="entry name" value="Phytochelatin synthase, N-terminal domain"/>
    <property type="match status" value="1"/>
</dbReference>
<keyword evidence="7" id="KW-1185">Reference proteome</keyword>
<dbReference type="Proteomes" id="UP000281474">
    <property type="component" value="Unassembled WGS sequence"/>
</dbReference>
<keyword evidence="2" id="KW-0104">Cadmium</keyword>
<evidence type="ECO:0000256" key="4">
    <source>
        <dbReference type="ARBA" id="ARBA00022723"/>
    </source>
</evidence>
<dbReference type="InterPro" id="IPR038156">
    <property type="entry name" value="PCS_N_sf"/>
</dbReference>
<name>A0A3L8Q139_9GAMM</name>
<dbReference type="InterPro" id="IPR007719">
    <property type="entry name" value="PCS_N"/>
</dbReference>
<protein>
    <recommendedName>
        <fullName evidence="1">glutathione gamma-glutamylcysteinyltransferase</fullName>
        <ecNumber evidence="1">2.3.2.15</ecNumber>
    </recommendedName>
</protein>
<reference evidence="6 7" key="1">
    <citation type="submission" date="2018-09" db="EMBL/GenBank/DDBJ databases">
        <title>Phylogeny of the Shewanellaceae, and recommendation for two new genera, Pseudoshewanella and Parashewanella.</title>
        <authorList>
            <person name="Wang G."/>
        </authorList>
    </citation>
    <scope>NUCLEOTIDE SEQUENCE [LARGE SCALE GENOMIC DNA]</scope>
    <source>
        <strain evidence="6 7">C51</strain>
    </source>
</reference>
<dbReference type="PANTHER" id="PTHR33447:SF20">
    <property type="entry name" value="GLUTATHIONE GAMMA-GLUTAMYLCYSTEINYLTRANSFERASE"/>
    <property type="match status" value="1"/>
</dbReference>
<evidence type="ECO:0000313" key="6">
    <source>
        <dbReference type="EMBL" id="RLV61170.1"/>
    </source>
</evidence>
<dbReference type="Pfam" id="PF05023">
    <property type="entry name" value="Phytochelatin"/>
    <property type="match status" value="1"/>
</dbReference>
<proteinExistence type="predicted"/>
<dbReference type="AlphaFoldDB" id="A0A3L8Q139"/>
<sequence length="90" mass="10172">MGKKIPPAIINHHGIILEEVYNLSKKYVPNVKMIFGSNIPNLKQFKRIIIDGLSHGFVIINYGRKDVKQVGSGHFLPIAAYNPKSDRFLI</sequence>
<dbReference type="GO" id="GO:0046872">
    <property type="term" value="F:metal ion binding"/>
    <property type="evidence" value="ECO:0007669"/>
    <property type="project" value="UniProtKB-KW"/>
</dbReference>
<keyword evidence="3" id="KW-0808">Transferase</keyword>
<dbReference type="GO" id="GO:0046938">
    <property type="term" value="P:phytochelatin biosynthetic process"/>
    <property type="evidence" value="ECO:0007669"/>
    <property type="project" value="InterPro"/>
</dbReference>